<gene>
    <name evidence="1" type="primary">WBGene00204097</name>
</gene>
<reference evidence="2" key="1">
    <citation type="journal article" date="2008" name="Nat. Genet.">
        <title>The Pristionchus pacificus genome provides a unique perspective on nematode lifestyle and parasitism.</title>
        <authorList>
            <person name="Dieterich C."/>
            <person name="Clifton S.W."/>
            <person name="Schuster L.N."/>
            <person name="Chinwalla A."/>
            <person name="Delehaunty K."/>
            <person name="Dinkelacker I."/>
            <person name="Fulton L."/>
            <person name="Fulton R."/>
            <person name="Godfrey J."/>
            <person name="Minx P."/>
            <person name="Mitreva M."/>
            <person name="Roeseler W."/>
            <person name="Tian H."/>
            <person name="Witte H."/>
            <person name="Yang S.P."/>
            <person name="Wilson R.K."/>
            <person name="Sommer R.J."/>
        </authorList>
    </citation>
    <scope>NUCLEOTIDE SEQUENCE [LARGE SCALE GENOMIC DNA]</scope>
    <source>
        <strain evidence="2">PS312</strain>
    </source>
</reference>
<protein>
    <submittedName>
        <fullName evidence="1">Uncharacterized protein</fullName>
    </submittedName>
</protein>
<dbReference type="Proteomes" id="UP000005239">
    <property type="component" value="Unassembled WGS sequence"/>
</dbReference>
<reference evidence="1" key="2">
    <citation type="submission" date="2022-06" db="UniProtKB">
        <authorList>
            <consortium name="EnsemblMetazoa"/>
        </authorList>
    </citation>
    <scope>IDENTIFICATION</scope>
    <source>
        <strain evidence="1">PS312</strain>
    </source>
</reference>
<accession>A0A2A6CQV9</accession>
<keyword evidence="2" id="KW-1185">Reference proteome</keyword>
<dbReference type="AlphaFoldDB" id="A0A2A6CQV9"/>
<accession>A0A8R1UKA1</accession>
<evidence type="ECO:0000313" key="2">
    <source>
        <dbReference type="Proteomes" id="UP000005239"/>
    </source>
</evidence>
<dbReference type="EnsemblMetazoa" id="PPA31232.1">
    <property type="protein sequence ID" value="PPA31232.1"/>
    <property type="gene ID" value="WBGene00204097"/>
</dbReference>
<proteinExistence type="predicted"/>
<name>A0A2A6CQV9_PRIPA</name>
<organism evidence="1 2">
    <name type="scientific">Pristionchus pacificus</name>
    <name type="common">Parasitic nematode worm</name>
    <dbReference type="NCBI Taxonomy" id="54126"/>
    <lineage>
        <taxon>Eukaryota</taxon>
        <taxon>Metazoa</taxon>
        <taxon>Ecdysozoa</taxon>
        <taxon>Nematoda</taxon>
        <taxon>Chromadorea</taxon>
        <taxon>Rhabditida</taxon>
        <taxon>Rhabditina</taxon>
        <taxon>Diplogasteromorpha</taxon>
        <taxon>Diplogasteroidea</taxon>
        <taxon>Neodiplogasteridae</taxon>
        <taxon>Pristionchus</taxon>
    </lineage>
</organism>
<sequence>MRWCVTNDMWPRWLGYFGGASVSAPSVIPLMLNGVQEALVISDMSSAGDSPTAVPRSCYCTCQAISTKIGFSDGKRTPQRDELLGAQYLTNQKLNFTVSPSVMSSLCVPTQ</sequence>
<evidence type="ECO:0000313" key="1">
    <source>
        <dbReference type="EnsemblMetazoa" id="PPA31232.1"/>
    </source>
</evidence>